<dbReference type="Proteomes" id="UP000274822">
    <property type="component" value="Unassembled WGS sequence"/>
</dbReference>
<accession>A0A433QVG3</accession>
<sequence length="93" mass="10756">MAAINMHRVQQTEPPRLQPMSPGRLPYGLTPLADRDAGRYEHPYHHWPEKEGLCCRSNRRAKLAPPAFQERAQRQRASSGAHSGRYQEPWRGR</sequence>
<feature type="region of interest" description="Disordered" evidence="1">
    <location>
        <begin position="1"/>
        <end position="32"/>
    </location>
</feature>
<dbReference type="AlphaFoldDB" id="A0A433QVG3"/>
<gene>
    <name evidence="2" type="ORF">BC938DRAFT_484236</name>
</gene>
<dbReference type="EMBL" id="RBNJ01000985">
    <property type="protein sequence ID" value="RUS33725.1"/>
    <property type="molecule type" value="Genomic_DNA"/>
</dbReference>
<proteinExistence type="predicted"/>
<name>A0A433QVG3_9FUNG</name>
<evidence type="ECO:0000256" key="1">
    <source>
        <dbReference type="SAM" id="MobiDB-lite"/>
    </source>
</evidence>
<protein>
    <submittedName>
        <fullName evidence="2">Uncharacterized protein</fullName>
    </submittedName>
</protein>
<keyword evidence="3" id="KW-1185">Reference proteome</keyword>
<evidence type="ECO:0000313" key="3">
    <source>
        <dbReference type="Proteomes" id="UP000274822"/>
    </source>
</evidence>
<evidence type="ECO:0000313" key="2">
    <source>
        <dbReference type="EMBL" id="RUS33725.1"/>
    </source>
</evidence>
<reference evidence="2 3" key="1">
    <citation type="journal article" date="2018" name="New Phytol.">
        <title>Phylogenomics of Endogonaceae and evolution of mycorrhizas within Mucoromycota.</title>
        <authorList>
            <person name="Chang Y."/>
            <person name="Desiro A."/>
            <person name="Na H."/>
            <person name="Sandor L."/>
            <person name="Lipzen A."/>
            <person name="Clum A."/>
            <person name="Barry K."/>
            <person name="Grigoriev I.V."/>
            <person name="Martin F.M."/>
            <person name="Stajich J.E."/>
            <person name="Smith M.E."/>
            <person name="Bonito G."/>
            <person name="Spatafora J.W."/>
        </authorList>
    </citation>
    <scope>NUCLEOTIDE SEQUENCE [LARGE SCALE GENOMIC DNA]</scope>
    <source>
        <strain evidence="2 3">AD002</strain>
    </source>
</reference>
<comment type="caution">
    <text evidence="2">The sequence shown here is derived from an EMBL/GenBank/DDBJ whole genome shotgun (WGS) entry which is preliminary data.</text>
</comment>
<feature type="region of interest" description="Disordered" evidence="1">
    <location>
        <begin position="64"/>
        <end position="93"/>
    </location>
</feature>
<organism evidence="2 3">
    <name type="scientific">Jimgerdemannia flammicorona</name>
    <dbReference type="NCBI Taxonomy" id="994334"/>
    <lineage>
        <taxon>Eukaryota</taxon>
        <taxon>Fungi</taxon>
        <taxon>Fungi incertae sedis</taxon>
        <taxon>Mucoromycota</taxon>
        <taxon>Mucoromycotina</taxon>
        <taxon>Endogonomycetes</taxon>
        <taxon>Endogonales</taxon>
        <taxon>Endogonaceae</taxon>
        <taxon>Jimgerdemannia</taxon>
    </lineage>
</organism>